<evidence type="ECO:0000259" key="16">
    <source>
        <dbReference type="Pfam" id="PF04389"/>
    </source>
</evidence>
<dbReference type="InterPro" id="IPR053973">
    <property type="entry name" value="ERMP1-like_C"/>
</dbReference>
<evidence type="ECO:0000256" key="4">
    <source>
        <dbReference type="ARBA" id="ARBA00022670"/>
    </source>
</evidence>
<feature type="transmembrane region" description="Helical" evidence="15">
    <location>
        <begin position="28"/>
        <end position="51"/>
    </location>
</feature>
<keyword evidence="10 15" id="KW-1133">Transmembrane helix</keyword>
<comment type="subcellular location">
    <subcellularLocation>
        <location evidence="2">Endoplasmic reticulum membrane</location>
        <topology evidence="2">Multi-pass membrane protein</topology>
    </subcellularLocation>
</comment>
<feature type="transmembrane region" description="Helical" evidence="15">
    <location>
        <begin position="591"/>
        <end position="614"/>
    </location>
</feature>
<dbReference type="InterPro" id="IPR045175">
    <property type="entry name" value="M28_fam"/>
</dbReference>
<feature type="transmembrane region" description="Helical" evidence="15">
    <location>
        <begin position="550"/>
        <end position="571"/>
    </location>
</feature>
<dbReference type="GO" id="GO:0005789">
    <property type="term" value="C:endoplasmic reticulum membrane"/>
    <property type="evidence" value="ECO:0007669"/>
    <property type="project" value="UniProtKB-SubCell"/>
</dbReference>
<dbReference type="PANTHER" id="PTHR12147:SF22">
    <property type="entry name" value="ENDOPLASMIC RETICULUM METALLOPEPTIDASE 1"/>
    <property type="match status" value="1"/>
</dbReference>
<evidence type="ECO:0000256" key="3">
    <source>
        <dbReference type="ARBA" id="ARBA00010918"/>
    </source>
</evidence>
<evidence type="ECO:0000256" key="11">
    <source>
        <dbReference type="ARBA" id="ARBA00023049"/>
    </source>
</evidence>
<keyword evidence="11" id="KW-0482">Metalloprotease</keyword>
<dbReference type="Pfam" id="PF22248">
    <property type="entry name" value="ERMP1_C"/>
    <property type="match status" value="1"/>
</dbReference>
<evidence type="ECO:0000259" key="17">
    <source>
        <dbReference type="Pfam" id="PF22248"/>
    </source>
</evidence>
<evidence type="ECO:0000256" key="12">
    <source>
        <dbReference type="ARBA" id="ARBA00023136"/>
    </source>
</evidence>
<evidence type="ECO:0000313" key="19">
    <source>
        <dbReference type="EMBL" id="MBC1171517.1"/>
    </source>
</evidence>
<evidence type="ECO:0000256" key="15">
    <source>
        <dbReference type="SAM" id="Phobius"/>
    </source>
</evidence>
<evidence type="ECO:0000256" key="2">
    <source>
        <dbReference type="ARBA" id="ARBA00004477"/>
    </source>
</evidence>
<evidence type="ECO:0000256" key="9">
    <source>
        <dbReference type="ARBA" id="ARBA00022833"/>
    </source>
</evidence>
<sequence length="881" mass="99040">MSVVENGEGFMGKIQRKVIYDVYTIPSWTAPIILAVVLAIFVTIHFLYYALPTPLTLDDEFLHPDRFIAERAEMHTRNLTDFGVRVGGSPENDYSTVNHVFEELERIAMRASSPAHKMELEVQKVEEGAFDLQFVPYGMTNVYHGVHNVILRVTPAVQNSEYSGHCLLINSHFDTMPDTVGGSDAAAMVGIMMELIRKVTSRADAYRHCIIFLFNGAEENYMLGAHAFITRHRWASSVKAFVNLDAAGAGGREIMFQAGPGHPFLVRHLQVSAPRPRASAMAEELFQRGAVPSDSDFRIFRDFGRIPGMDFAFHTNGYVYHTKYDTPDIIPRGTYQHVGDNILALMISLLDSYELYDVDTFRDDPAIFFDFMGWFLVVYSGHDGVVMNSLSVAIGVLVIAFCLKAMSFKSGLSMGEILTEFATSVAILTASIGIGVSLALLLAAILDAAGRSMSWYAVPWLLFGIYFCPMLLAIGTGTTIYIHYFKRDLLSISHRVQLFLHANYLLLLLALLVVTAIGLRSAYILLPGVLFYTVTAFVSGIFFHNRRRSWLIIHLLGQVLPVFFYCAQTHLALQTLIPLTGRGGAANNPDILMSLICALIALLLGGFLVPLVALCRHPRAVLSIFLFGMFITIVLIITPMGFPFREATMPQRFWIFHTQRRFHGFGNTTYSEDSGYFLLSTDRHMADTKSFVPELAQAQRIGSECNGDLLFCGVPLLSSRKHTRAQESLWLPGPPPLLPNPTTLTLLDEVIEPGGRRKTLTFEITGPTHMGIFLSPGHGMEMIQWSLLDHVPTSGPRWHERETYFVFLSYGFNYFRRLEFNVTLQATEIFREGAQSIDIVLTTHYLFHEEHRTPEFVEFIEKFPPWCYVQGTMSSYESFIF</sequence>
<dbReference type="Pfam" id="PF04389">
    <property type="entry name" value="Peptidase_M28"/>
    <property type="match status" value="1"/>
</dbReference>
<feature type="domain" description="Endoplasmic reticulum metallopeptidase 1-like C-terminal" evidence="17">
    <location>
        <begin position="649"/>
        <end position="879"/>
    </location>
</feature>
<evidence type="ECO:0000256" key="14">
    <source>
        <dbReference type="ARBA" id="ARBA00078796"/>
    </source>
</evidence>
<feature type="transmembrane region" description="Helical" evidence="15">
    <location>
        <begin position="621"/>
        <end position="642"/>
    </location>
</feature>
<keyword evidence="6" id="KW-0479">Metal-binding</keyword>
<keyword evidence="4" id="KW-0645">Protease</keyword>
<evidence type="ECO:0000256" key="10">
    <source>
        <dbReference type="ARBA" id="ARBA00022989"/>
    </source>
</evidence>
<evidence type="ECO:0000256" key="1">
    <source>
        <dbReference type="ARBA" id="ARBA00001947"/>
    </source>
</evidence>
<organism evidence="19">
    <name type="scientific">Lutzomyia longipalpis</name>
    <name type="common">Sand fly</name>
    <dbReference type="NCBI Taxonomy" id="7200"/>
    <lineage>
        <taxon>Eukaryota</taxon>
        <taxon>Metazoa</taxon>
        <taxon>Ecdysozoa</taxon>
        <taxon>Arthropoda</taxon>
        <taxon>Hexapoda</taxon>
        <taxon>Insecta</taxon>
        <taxon>Pterygota</taxon>
        <taxon>Neoptera</taxon>
        <taxon>Endopterygota</taxon>
        <taxon>Diptera</taxon>
        <taxon>Nematocera</taxon>
        <taxon>Psychodoidea</taxon>
        <taxon>Psychodidae</taxon>
        <taxon>Lutzomyia</taxon>
        <taxon>Lutzomyia</taxon>
    </lineage>
</organism>
<dbReference type="VEuPathDB" id="VectorBase:LLONM1_005280"/>
<keyword evidence="12 15" id="KW-0472">Membrane</keyword>
<keyword evidence="7" id="KW-0378">Hydrolase</keyword>
<evidence type="ECO:0000256" key="8">
    <source>
        <dbReference type="ARBA" id="ARBA00022824"/>
    </source>
</evidence>
<dbReference type="InterPro" id="IPR007484">
    <property type="entry name" value="Peptidase_M28"/>
</dbReference>
<dbReference type="FunFam" id="3.40.630.10:FF:000008">
    <property type="entry name" value="Endoplasmic reticulum metallopeptidase 1"/>
    <property type="match status" value="1"/>
</dbReference>
<name>A0A7G3AHA1_LUTLO</name>
<keyword evidence="8" id="KW-0256">Endoplasmic reticulum</keyword>
<feature type="domain" description="Peptidase M28" evidence="16">
    <location>
        <begin position="162"/>
        <end position="346"/>
    </location>
</feature>
<evidence type="ECO:0000256" key="7">
    <source>
        <dbReference type="ARBA" id="ARBA00022801"/>
    </source>
</evidence>
<dbReference type="GO" id="GO:0006508">
    <property type="term" value="P:proteolysis"/>
    <property type="evidence" value="ECO:0007669"/>
    <property type="project" value="UniProtKB-KW"/>
</dbReference>
<dbReference type="SUPFAM" id="SSF53187">
    <property type="entry name" value="Zn-dependent exopeptidases"/>
    <property type="match status" value="1"/>
</dbReference>
<keyword evidence="13" id="KW-0325">Glycoprotein</keyword>
<dbReference type="CDD" id="cd03875">
    <property type="entry name" value="M28_Fxna_like"/>
    <property type="match status" value="1"/>
</dbReference>
<dbReference type="InterPro" id="IPR053974">
    <property type="entry name" value="ERMP1_1-A_TM"/>
</dbReference>
<feature type="transmembrane region" description="Helical" evidence="15">
    <location>
        <begin position="496"/>
        <end position="517"/>
    </location>
</feature>
<dbReference type="InterPro" id="IPR048024">
    <property type="entry name" value="Fxna-like_M28_dom"/>
</dbReference>
<evidence type="ECO:0000256" key="13">
    <source>
        <dbReference type="ARBA" id="ARBA00023180"/>
    </source>
</evidence>
<dbReference type="GO" id="GO:0008235">
    <property type="term" value="F:metalloexopeptidase activity"/>
    <property type="evidence" value="ECO:0007669"/>
    <property type="project" value="InterPro"/>
</dbReference>
<feature type="domain" description="Endoplasmic reticulum metallopeptidase 1/1-A TM" evidence="18">
    <location>
        <begin position="419"/>
        <end position="636"/>
    </location>
</feature>
<dbReference type="Pfam" id="PF22249">
    <property type="entry name" value="ERMP1-TM"/>
    <property type="match status" value="1"/>
</dbReference>
<feature type="transmembrane region" description="Helical" evidence="15">
    <location>
        <begin position="523"/>
        <end position="543"/>
    </location>
</feature>
<feature type="transmembrane region" description="Helical" evidence="15">
    <location>
        <begin position="388"/>
        <end position="406"/>
    </location>
</feature>
<accession>A0A7G3AHA1</accession>
<dbReference type="Gene3D" id="3.40.630.10">
    <property type="entry name" value="Zn peptidases"/>
    <property type="match status" value="1"/>
</dbReference>
<evidence type="ECO:0000256" key="5">
    <source>
        <dbReference type="ARBA" id="ARBA00022692"/>
    </source>
</evidence>
<keyword evidence="5 15" id="KW-0812">Transmembrane</keyword>
<comment type="similarity">
    <text evidence="3">Belongs to the peptidase M28 family.</text>
</comment>
<evidence type="ECO:0000259" key="18">
    <source>
        <dbReference type="Pfam" id="PF22249"/>
    </source>
</evidence>
<feature type="transmembrane region" description="Helical" evidence="15">
    <location>
        <begin position="418"/>
        <end position="446"/>
    </location>
</feature>
<dbReference type="GO" id="GO:0046872">
    <property type="term" value="F:metal ion binding"/>
    <property type="evidence" value="ECO:0007669"/>
    <property type="project" value="UniProtKB-KW"/>
</dbReference>
<dbReference type="PANTHER" id="PTHR12147">
    <property type="entry name" value="METALLOPEPTIDASE M28 FAMILY MEMBER"/>
    <property type="match status" value="1"/>
</dbReference>
<dbReference type="EMBL" id="GITU01002814">
    <property type="protein sequence ID" value="MBC1171517.1"/>
    <property type="molecule type" value="Transcribed_RNA"/>
</dbReference>
<dbReference type="AlphaFoldDB" id="A0A7G3AHA1"/>
<keyword evidence="9" id="KW-0862">Zinc</keyword>
<reference evidence="19" key="1">
    <citation type="journal article" date="2020" name="BMC">
        <title>Leishmania infection induces a limited differential gene expression in the sand fly midgut.</title>
        <authorList>
            <person name="Coutinho-Abreu I.V."/>
            <person name="Serafim T.D."/>
            <person name="Meneses C."/>
            <person name="Kamhawi S."/>
            <person name="Oliveira F."/>
            <person name="Valenzuela J.G."/>
        </authorList>
    </citation>
    <scope>NUCLEOTIDE SEQUENCE</scope>
    <source>
        <strain evidence="19">Jacobina</strain>
        <tissue evidence="19">Midgut</tissue>
    </source>
</reference>
<protein>
    <recommendedName>
        <fullName evidence="14">FXNA-like protease</fullName>
    </recommendedName>
</protein>
<comment type="cofactor">
    <cofactor evidence="1">
        <name>Zn(2+)</name>
        <dbReference type="ChEBI" id="CHEBI:29105"/>
    </cofactor>
</comment>
<feature type="transmembrane region" description="Helical" evidence="15">
    <location>
        <begin position="458"/>
        <end position="484"/>
    </location>
</feature>
<evidence type="ECO:0000256" key="6">
    <source>
        <dbReference type="ARBA" id="ARBA00022723"/>
    </source>
</evidence>
<proteinExistence type="inferred from homology"/>